<proteinExistence type="inferred from homology"/>
<dbReference type="Pfam" id="PF01709">
    <property type="entry name" value="Transcrip_reg"/>
    <property type="match status" value="1"/>
</dbReference>
<comment type="similarity">
    <text evidence="1 6">Belongs to the TACO1 family.</text>
</comment>
<evidence type="ECO:0000256" key="4">
    <source>
        <dbReference type="ARBA" id="ARBA00023125"/>
    </source>
</evidence>
<comment type="caution">
    <text evidence="9">The sequence shown here is derived from an EMBL/GenBank/DDBJ whole genome shotgun (WGS) entry which is preliminary data.</text>
</comment>
<dbReference type="Gene3D" id="1.10.10.200">
    <property type="match status" value="1"/>
</dbReference>
<dbReference type="FunFam" id="1.10.10.200:FF:000002">
    <property type="entry name" value="Probable transcriptional regulatory protein CLM62_37755"/>
    <property type="match status" value="1"/>
</dbReference>
<protein>
    <recommendedName>
        <fullName evidence="6">Probable transcriptional regulatory protein P6N53_16755</fullName>
    </recommendedName>
</protein>
<dbReference type="GO" id="GO:0005829">
    <property type="term" value="C:cytosol"/>
    <property type="evidence" value="ECO:0007669"/>
    <property type="project" value="TreeGrafter"/>
</dbReference>
<organism evidence="9 10">
    <name type="scientific">Desulforamulus aquiferis</name>
    <dbReference type="NCBI Taxonomy" id="1397668"/>
    <lineage>
        <taxon>Bacteria</taxon>
        <taxon>Bacillati</taxon>
        <taxon>Bacillota</taxon>
        <taxon>Clostridia</taxon>
        <taxon>Eubacteriales</taxon>
        <taxon>Peptococcaceae</taxon>
        <taxon>Desulforamulus</taxon>
    </lineage>
</organism>
<evidence type="ECO:0000259" key="8">
    <source>
        <dbReference type="Pfam" id="PF20772"/>
    </source>
</evidence>
<keyword evidence="5 6" id="KW-0804">Transcription</keyword>
<gene>
    <name evidence="9" type="ORF">P6N53_16755</name>
</gene>
<dbReference type="InterPro" id="IPR029072">
    <property type="entry name" value="YebC-like"/>
</dbReference>
<reference evidence="9" key="2">
    <citation type="submission" date="2023-03" db="EMBL/GenBank/DDBJ databases">
        <authorList>
            <person name="Zhang Z."/>
        </authorList>
    </citation>
    <scope>NUCLEOTIDE SEQUENCE</scope>
    <source>
        <strain evidence="9">DSA</strain>
    </source>
</reference>
<dbReference type="PANTHER" id="PTHR12532:SF6">
    <property type="entry name" value="TRANSCRIPTIONAL REGULATORY PROTEIN YEBC-RELATED"/>
    <property type="match status" value="1"/>
</dbReference>
<evidence type="ECO:0000256" key="6">
    <source>
        <dbReference type="HAMAP-Rule" id="MF_00693"/>
    </source>
</evidence>
<dbReference type="NCBIfam" id="NF009044">
    <property type="entry name" value="PRK12378.1"/>
    <property type="match status" value="1"/>
</dbReference>
<dbReference type="FunFam" id="3.30.70.980:FF:000002">
    <property type="entry name" value="Probable transcriptional regulatory protein YebC"/>
    <property type="match status" value="1"/>
</dbReference>
<keyword evidence="10" id="KW-1185">Reference proteome</keyword>
<keyword evidence="3 6" id="KW-0805">Transcription regulation</keyword>
<dbReference type="InterPro" id="IPR002876">
    <property type="entry name" value="Transcrip_reg_TACO1-like"/>
</dbReference>
<evidence type="ECO:0000259" key="7">
    <source>
        <dbReference type="Pfam" id="PF01709"/>
    </source>
</evidence>
<feature type="domain" description="TACO1/YebC-like N-terminal" evidence="8">
    <location>
        <begin position="5"/>
        <end position="75"/>
    </location>
</feature>
<dbReference type="InterPro" id="IPR017856">
    <property type="entry name" value="Integrase-like_N"/>
</dbReference>
<dbReference type="RefSeq" id="WP_304545193.1">
    <property type="nucleotide sequence ID" value="NZ_JARPTC010000026.1"/>
</dbReference>
<dbReference type="Pfam" id="PF20772">
    <property type="entry name" value="TACO1_YebC_N"/>
    <property type="match status" value="1"/>
</dbReference>
<evidence type="ECO:0000313" key="9">
    <source>
        <dbReference type="EMBL" id="MDO7788869.1"/>
    </source>
</evidence>
<evidence type="ECO:0000256" key="5">
    <source>
        <dbReference type="ARBA" id="ARBA00023163"/>
    </source>
</evidence>
<dbReference type="Proteomes" id="UP001172911">
    <property type="component" value="Unassembled WGS sequence"/>
</dbReference>
<dbReference type="NCBIfam" id="TIGR01033">
    <property type="entry name" value="YebC/PmpR family DNA-binding transcriptional regulator"/>
    <property type="match status" value="1"/>
</dbReference>
<dbReference type="InterPro" id="IPR048300">
    <property type="entry name" value="TACO1_YebC-like_2nd/3rd_dom"/>
</dbReference>
<dbReference type="PANTHER" id="PTHR12532">
    <property type="entry name" value="TRANSLATIONAL ACTIVATOR OF CYTOCHROME C OXIDASE 1"/>
    <property type="match status" value="1"/>
</dbReference>
<dbReference type="AlphaFoldDB" id="A0AAW7ZGF3"/>
<dbReference type="SUPFAM" id="SSF75625">
    <property type="entry name" value="YebC-like"/>
    <property type="match status" value="1"/>
</dbReference>
<evidence type="ECO:0000256" key="1">
    <source>
        <dbReference type="ARBA" id="ARBA00008724"/>
    </source>
</evidence>
<name>A0AAW7ZGF3_9FIRM</name>
<evidence type="ECO:0000256" key="2">
    <source>
        <dbReference type="ARBA" id="ARBA00022490"/>
    </source>
</evidence>
<dbReference type="HAMAP" id="MF_00693">
    <property type="entry name" value="Transcrip_reg_TACO1"/>
    <property type="match status" value="1"/>
</dbReference>
<dbReference type="EMBL" id="JARPTC010000026">
    <property type="protein sequence ID" value="MDO7788869.1"/>
    <property type="molecule type" value="Genomic_DNA"/>
</dbReference>
<accession>A0AAW7ZGF3</accession>
<dbReference type="GO" id="GO:0006355">
    <property type="term" value="P:regulation of DNA-templated transcription"/>
    <property type="evidence" value="ECO:0007669"/>
    <property type="project" value="UniProtKB-UniRule"/>
</dbReference>
<evidence type="ECO:0000313" key="10">
    <source>
        <dbReference type="Proteomes" id="UP001172911"/>
    </source>
</evidence>
<dbReference type="InterPro" id="IPR026564">
    <property type="entry name" value="Transcrip_reg_TACO1-like_dom3"/>
</dbReference>
<keyword evidence="2 6" id="KW-0963">Cytoplasm</keyword>
<keyword evidence="4 6" id="KW-0238">DNA-binding</keyword>
<feature type="domain" description="TACO1/YebC-like second and third" evidence="7">
    <location>
        <begin position="82"/>
        <end position="239"/>
    </location>
</feature>
<sequence>MSGHSKWSTIKRKKAKIDAQRGKIFTRLSKEIIIAARNGGPDPAGNMRLKTAIEKAKEANLPNDNIQRAILKGAGGGDGANFEEFAYEGYGPGGVAILLYVATDNRNRTAGEVRHILSKHGGNLGETGCVSWMFSEKGVVVIERSESSISEDDLMLVALEAGADDVKVEEDSFEINTSTGDFEAVKSALIQQGIPIAHSELAMLPQTYVKLLGEEAEKMNKMIELLEDNDDIQAVYTNFEAEE</sequence>
<dbReference type="Gene3D" id="3.30.70.980">
    <property type="match status" value="2"/>
</dbReference>
<dbReference type="NCBIfam" id="NF001030">
    <property type="entry name" value="PRK00110.1"/>
    <property type="match status" value="1"/>
</dbReference>
<dbReference type="InterPro" id="IPR049083">
    <property type="entry name" value="TACO1_YebC_N"/>
</dbReference>
<dbReference type="GO" id="GO:0003677">
    <property type="term" value="F:DNA binding"/>
    <property type="evidence" value="ECO:0007669"/>
    <property type="project" value="UniProtKB-UniRule"/>
</dbReference>
<reference evidence="9" key="1">
    <citation type="journal article" date="2023" name="J. Hazard. Mater.">
        <title>Anaerobic biodegradation of pyrene and benzo[a]pyrene by a new sulfate-reducing Desulforamulus aquiferis strain DSA.</title>
        <authorList>
            <person name="Zhang Z."/>
            <person name="Sun J."/>
            <person name="Gong X."/>
            <person name="Wang C."/>
            <person name="Wang H."/>
        </authorList>
    </citation>
    <scope>NUCLEOTIDE SEQUENCE</scope>
    <source>
        <strain evidence="9">DSA</strain>
    </source>
</reference>
<evidence type="ECO:0000256" key="3">
    <source>
        <dbReference type="ARBA" id="ARBA00023015"/>
    </source>
</evidence>
<comment type="subcellular location">
    <subcellularLocation>
        <location evidence="6">Cytoplasm</location>
    </subcellularLocation>
</comment>